<dbReference type="AlphaFoldDB" id="A0A4Q1BID1"/>
<dbReference type="Gene3D" id="3.40.140.10">
    <property type="entry name" value="Cytidine Deaminase, domain 2"/>
    <property type="match status" value="1"/>
</dbReference>
<dbReference type="InterPro" id="IPR027524">
    <property type="entry name" value="eIF3h"/>
</dbReference>
<feature type="compositionally biased region" description="Basic and acidic residues" evidence="1">
    <location>
        <begin position="324"/>
        <end position="336"/>
    </location>
</feature>
<dbReference type="GO" id="GO:0003743">
    <property type="term" value="F:translation initiation factor activity"/>
    <property type="evidence" value="ECO:0007669"/>
    <property type="project" value="UniProtKB-KW"/>
</dbReference>
<evidence type="ECO:0000313" key="3">
    <source>
        <dbReference type="Proteomes" id="UP000289152"/>
    </source>
</evidence>
<dbReference type="OMA" id="RLETMCA"/>
<dbReference type="OrthoDB" id="10265695at2759"/>
<keyword evidence="3" id="KW-1185">Reference proteome</keyword>
<proteinExistence type="predicted"/>
<dbReference type="GO" id="GO:0005852">
    <property type="term" value="C:eukaryotic translation initiation factor 3 complex"/>
    <property type="evidence" value="ECO:0007669"/>
    <property type="project" value="InterPro"/>
</dbReference>
<keyword evidence="2" id="KW-0648">Protein biosynthesis</keyword>
<organism evidence="2 3">
    <name type="scientific">Tremella mesenterica</name>
    <name type="common">Jelly fungus</name>
    <dbReference type="NCBI Taxonomy" id="5217"/>
    <lineage>
        <taxon>Eukaryota</taxon>
        <taxon>Fungi</taxon>
        <taxon>Dikarya</taxon>
        <taxon>Basidiomycota</taxon>
        <taxon>Agaricomycotina</taxon>
        <taxon>Tremellomycetes</taxon>
        <taxon>Tremellales</taxon>
        <taxon>Tremellaceae</taxon>
        <taxon>Tremella</taxon>
    </lineage>
</organism>
<dbReference type="Proteomes" id="UP000289152">
    <property type="component" value="Unassembled WGS sequence"/>
</dbReference>
<dbReference type="STRING" id="5217.A0A4Q1BID1"/>
<protein>
    <submittedName>
        <fullName evidence="2">Translation initiation factor 3 subunit H</fullName>
    </submittedName>
</protein>
<feature type="region of interest" description="Disordered" evidence="1">
    <location>
        <begin position="324"/>
        <end position="357"/>
    </location>
</feature>
<accession>A0A4Q1BID1</accession>
<dbReference type="CDD" id="cd08065">
    <property type="entry name" value="MPN_eIF3h"/>
    <property type="match status" value="1"/>
</dbReference>
<name>A0A4Q1BID1_TREME</name>
<dbReference type="VEuPathDB" id="FungiDB:TREMEDRAFT_71591"/>
<evidence type="ECO:0000313" key="2">
    <source>
        <dbReference type="EMBL" id="RXK37413.1"/>
    </source>
</evidence>
<reference evidence="2 3" key="1">
    <citation type="submission" date="2016-06" db="EMBL/GenBank/DDBJ databases">
        <title>Evolution of pathogenesis and genome organization in the Tremellales.</title>
        <authorList>
            <person name="Cuomo C."/>
            <person name="Litvintseva A."/>
            <person name="Heitman J."/>
            <person name="Chen Y."/>
            <person name="Sun S."/>
            <person name="Springer D."/>
            <person name="Dromer F."/>
            <person name="Young S."/>
            <person name="Zeng Q."/>
            <person name="Chapman S."/>
            <person name="Gujja S."/>
            <person name="Saif S."/>
            <person name="Birren B."/>
        </authorList>
    </citation>
    <scope>NUCLEOTIDE SEQUENCE [LARGE SCALE GENOMIC DNA]</scope>
    <source>
        <strain evidence="2 3">ATCC 28783</strain>
    </source>
</reference>
<dbReference type="EMBL" id="SDIL01000069">
    <property type="protein sequence ID" value="RXK37413.1"/>
    <property type="molecule type" value="Genomic_DNA"/>
</dbReference>
<evidence type="ECO:0000256" key="1">
    <source>
        <dbReference type="SAM" id="MobiDB-lite"/>
    </source>
</evidence>
<dbReference type="InParanoid" id="A0A4Q1BID1"/>
<comment type="caution">
    <text evidence="2">The sequence shown here is derived from an EMBL/GenBank/DDBJ whole genome shotgun (WGS) entry which is preliminary data.</text>
</comment>
<sequence>MTSMAAALAASLPTPVIRSQTPKAQGTKVPQRLEAVVDPDAKLGVETVRMGGLVLLKIIKHSTDSLPPPPQNLQQDRNPPPTTALSAHVDAQGVLLGLDLEGVMEVEDCFALPGGDTNFTSSSYSARLIDYLRASSSSDQLRGASLPDSPVGIYLSTHNGGFVTRSTIELLLAVERVSGRGKAVLVIHDASRANGRDLNLKAWRLSDGAKAAAQKGKWDGQSLVENKLTASTLLEPLPLTISSPQLISAFLTSLSTPAPSPNLNHSLRSPAVTLSKNFETLSNPLPRSLPAYLSDTLDSLTLHAHEANNVAFLVRQQARDRAKLEATAKDREEENLRRKKAGLGELPPVNVTSGSAAGKDPNRLELLCLQGMVDGLAGSMAGEAARGLVRCYL</sequence>
<keyword evidence="2" id="KW-0396">Initiation factor</keyword>
<dbReference type="FunCoup" id="A0A4Q1BID1">
    <property type="interactions" value="726"/>
</dbReference>
<gene>
    <name evidence="2" type="ORF">M231_05313</name>
</gene>